<keyword evidence="2" id="KW-1185">Reference proteome</keyword>
<dbReference type="EMBL" id="ML977513">
    <property type="protein sequence ID" value="KAF2126650.1"/>
    <property type="molecule type" value="Genomic_DNA"/>
</dbReference>
<evidence type="ECO:0000313" key="1">
    <source>
        <dbReference type="EMBL" id="KAF2126650.1"/>
    </source>
</evidence>
<dbReference type="RefSeq" id="XP_033521042.1">
    <property type="nucleotide sequence ID" value="XM_033673423.1"/>
</dbReference>
<gene>
    <name evidence="1" type="ORF">P153DRAFT_81771</name>
</gene>
<protein>
    <submittedName>
        <fullName evidence="1">Uncharacterized protein</fullName>
    </submittedName>
</protein>
<accession>A0A6A6A4B7</accession>
<organism evidence="1 2">
    <name type="scientific">Dothidotthia symphoricarpi CBS 119687</name>
    <dbReference type="NCBI Taxonomy" id="1392245"/>
    <lineage>
        <taxon>Eukaryota</taxon>
        <taxon>Fungi</taxon>
        <taxon>Dikarya</taxon>
        <taxon>Ascomycota</taxon>
        <taxon>Pezizomycotina</taxon>
        <taxon>Dothideomycetes</taxon>
        <taxon>Pleosporomycetidae</taxon>
        <taxon>Pleosporales</taxon>
        <taxon>Dothidotthiaceae</taxon>
        <taxon>Dothidotthia</taxon>
    </lineage>
</organism>
<dbReference type="GeneID" id="54413855"/>
<evidence type="ECO:0000313" key="2">
    <source>
        <dbReference type="Proteomes" id="UP000799771"/>
    </source>
</evidence>
<sequence length="87" mass="10018">MKVSTPEVQRIFMCWLVHMNRRCLHPHRSCPGYVFRITGRLKSFHDPAMVHDTIQGSRPNQTSTNGCLGSRMYAIGLGISFYTELLY</sequence>
<proteinExistence type="predicted"/>
<dbReference type="Proteomes" id="UP000799771">
    <property type="component" value="Unassembled WGS sequence"/>
</dbReference>
<dbReference type="AlphaFoldDB" id="A0A6A6A4B7"/>
<name>A0A6A6A4B7_9PLEO</name>
<reference evidence="1" key="1">
    <citation type="journal article" date="2020" name="Stud. Mycol.">
        <title>101 Dothideomycetes genomes: a test case for predicting lifestyles and emergence of pathogens.</title>
        <authorList>
            <person name="Haridas S."/>
            <person name="Albert R."/>
            <person name="Binder M."/>
            <person name="Bloem J."/>
            <person name="Labutti K."/>
            <person name="Salamov A."/>
            <person name="Andreopoulos B."/>
            <person name="Baker S."/>
            <person name="Barry K."/>
            <person name="Bills G."/>
            <person name="Bluhm B."/>
            <person name="Cannon C."/>
            <person name="Castanera R."/>
            <person name="Culley D."/>
            <person name="Daum C."/>
            <person name="Ezra D."/>
            <person name="Gonzalez J."/>
            <person name="Henrissat B."/>
            <person name="Kuo A."/>
            <person name="Liang C."/>
            <person name="Lipzen A."/>
            <person name="Lutzoni F."/>
            <person name="Magnuson J."/>
            <person name="Mondo S."/>
            <person name="Nolan M."/>
            <person name="Ohm R."/>
            <person name="Pangilinan J."/>
            <person name="Park H.-J."/>
            <person name="Ramirez L."/>
            <person name="Alfaro M."/>
            <person name="Sun H."/>
            <person name="Tritt A."/>
            <person name="Yoshinaga Y."/>
            <person name="Zwiers L.-H."/>
            <person name="Turgeon B."/>
            <person name="Goodwin S."/>
            <person name="Spatafora J."/>
            <person name="Crous P."/>
            <person name="Grigoriev I."/>
        </authorList>
    </citation>
    <scope>NUCLEOTIDE SEQUENCE</scope>
    <source>
        <strain evidence="1">CBS 119687</strain>
    </source>
</reference>